<dbReference type="RefSeq" id="WP_157720193.1">
    <property type="nucleotide sequence ID" value="NZ_LT629762.1"/>
</dbReference>
<accession>A0A1H2BUZ5</accession>
<proteinExistence type="predicted"/>
<reference evidence="1 2" key="1">
    <citation type="submission" date="2016-10" db="EMBL/GenBank/DDBJ databases">
        <authorList>
            <person name="de Groot N.N."/>
        </authorList>
    </citation>
    <scope>NUCLEOTIDE SEQUENCE [LARGE SCALE GENOMIC DNA]</scope>
    <source>
        <strain evidence="1 2">LMG 26867</strain>
    </source>
</reference>
<dbReference type="EMBL" id="LT629762">
    <property type="protein sequence ID" value="SDT61882.1"/>
    <property type="molecule type" value="Genomic_DNA"/>
</dbReference>
<evidence type="ECO:0000313" key="1">
    <source>
        <dbReference type="EMBL" id="SDT61882.1"/>
    </source>
</evidence>
<sequence length="78" mass="8448">MFGTTQSCSGDSYPDTSSVLHCEHEAGFLLPQFMGALASETSGLGMTDKCQPQSGEGLFSRLRTALTHSLKFRSLFLK</sequence>
<protein>
    <submittedName>
        <fullName evidence="1">Uncharacterized protein</fullName>
    </submittedName>
</protein>
<name>A0A1H2BUZ5_9PSED</name>
<organism evidence="1 2">
    <name type="scientific">Pseudomonas prosekii</name>
    <dbReference type="NCBI Taxonomy" id="1148509"/>
    <lineage>
        <taxon>Bacteria</taxon>
        <taxon>Pseudomonadati</taxon>
        <taxon>Pseudomonadota</taxon>
        <taxon>Gammaproteobacteria</taxon>
        <taxon>Pseudomonadales</taxon>
        <taxon>Pseudomonadaceae</taxon>
        <taxon>Pseudomonas</taxon>
    </lineage>
</organism>
<gene>
    <name evidence="1" type="ORF">SAMN05216222_5498</name>
</gene>
<dbReference type="Proteomes" id="UP000198481">
    <property type="component" value="Chromosome I"/>
</dbReference>
<evidence type="ECO:0000313" key="2">
    <source>
        <dbReference type="Proteomes" id="UP000198481"/>
    </source>
</evidence>
<dbReference type="AlphaFoldDB" id="A0A1H2BUZ5"/>